<dbReference type="GO" id="GO:0035725">
    <property type="term" value="P:sodium ion transmembrane transport"/>
    <property type="evidence" value="ECO:0007669"/>
    <property type="project" value="TreeGrafter"/>
</dbReference>
<keyword evidence="1" id="KW-0812">Transmembrane</keyword>
<dbReference type="PANTHER" id="PTHR45689:SF14">
    <property type="entry name" value="CYCLIC NUCLEOTIDE-GATED CATION CHANNEL SUBUNIT A-LIKE PROTEIN"/>
    <property type="match status" value="1"/>
</dbReference>
<dbReference type="Pfam" id="PF00027">
    <property type="entry name" value="cNMP_binding"/>
    <property type="match status" value="1"/>
</dbReference>
<dbReference type="InterPro" id="IPR014710">
    <property type="entry name" value="RmlC-like_jellyroll"/>
</dbReference>
<feature type="transmembrane region" description="Helical" evidence="1">
    <location>
        <begin position="369"/>
        <end position="390"/>
    </location>
</feature>
<dbReference type="SMART" id="SM00100">
    <property type="entry name" value="cNMP"/>
    <property type="match status" value="1"/>
</dbReference>
<accession>A0AAV8XM83</accession>
<proteinExistence type="predicted"/>
<dbReference type="GO" id="GO:0005249">
    <property type="term" value="F:voltage-gated potassium channel activity"/>
    <property type="evidence" value="ECO:0007669"/>
    <property type="project" value="TreeGrafter"/>
</dbReference>
<dbReference type="InterPro" id="IPR000595">
    <property type="entry name" value="cNMP-bd_dom"/>
</dbReference>
<dbReference type="EMBL" id="JANEYF010003052">
    <property type="protein sequence ID" value="KAJ8939695.1"/>
    <property type="molecule type" value="Genomic_DNA"/>
</dbReference>
<name>A0AAV8XM83_9CUCU</name>
<dbReference type="PROSITE" id="PS50042">
    <property type="entry name" value="CNMP_BINDING_3"/>
    <property type="match status" value="1"/>
</dbReference>
<feature type="domain" description="Cyclic nucleotide-binding" evidence="2">
    <location>
        <begin position="455"/>
        <end position="561"/>
    </location>
</feature>
<feature type="transmembrane region" description="Helical" evidence="1">
    <location>
        <begin position="202"/>
        <end position="221"/>
    </location>
</feature>
<feature type="transmembrane region" description="Helical" evidence="1">
    <location>
        <begin position="130"/>
        <end position="154"/>
    </location>
</feature>
<dbReference type="GO" id="GO:0003254">
    <property type="term" value="P:regulation of membrane depolarization"/>
    <property type="evidence" value="ECO:0007669"/>
    <property type="project" value="TreeGrafter"/>
</dbReference>
<comment type="caution">
    <text evidence="3">The sequence shown here is derived from an EMBL/GenBank/DDBJ whole genome shotgun (WGS) entry which is preliminary data.</text>
</comment>
<feature type="transmembrane region" description="Helical" evidence="1">
    <location>
        <begin position="86"/>
        <end position="110"/>
    </location>
</feature>
<gene>
    <name evidence="3" type="ORF">NQ314_011037</name>
</gene>
<dbReference type="PANTHER" id="PTHR45689">
    <property type="entry name" value="I[[H]] CHANNEL, ISOFORM E"/>
    <property type="match status" value="1"/>
</dbReference>
<organism evidence="3 4">
    <name type="scientific">Rhamnusium bicolor</name>
    <dbReference type="NCBI Taxonomy" id="1586634"/>
    <lineage>
        <taxon>Eukaryota</taxon>
        <taxon>Metazoa</taxon>
        <taxon>Ecdysozoa</taxon>
        <taxon>Arthropoda</taxon>
        <taxon>Hexapoda</taxon>
        <taxon>Insecta</taxon>
        <taxon>Pterygota</taxon>
        <taxon>Neoptera</taxon>
        <taxon>Endopterygota</taxon>
        <taxon>Coleoptera</taxon>
        <taxon>Polyphaga</taxon>
        <taxon>Cucujiformia</taxon>
        <taxon>Chrysomeloidea</taxon>
        <taxon>Cerambycidae</taxon>
        <taxon>Lepturinae</taxon>
        <taxon>Rhagiini</taxon>
        <taxon>Rhamnusium</taxon>
    </lineage>
</organism>
<dbReference type="InterPro" id="IPR018490">
    <property type="entry name" value="cNMP-bd_dom_sf"/>
</dbReference>
<feature type="transmembrane region" description="Helical" evidence="1">
    <location>
        <begin position="175"/>
        <end position="196"/>
    </location>
</feature>
<dbReference type="Proteomes" id="UP001162156">
    <property type="component" value="Unassembled WGS sequence"/>
</dbReference>
<dbReference type="InterPro" id="IPR051413">
    <property type="entry name" value="K/Na_HCN_channel"/>
</dbReference>
<protein>
    <recommendedName>
        <fullName evidence="2">Cyclic nucleotide-binding domain-containing protein</fullName>
    </recommendedName>
</protein>
<evidence type="ECO:0000313" key="4">
    <source>
        <dbReference type="Proteomes" id="UP001162156"/>
    </source>
</evidence>
<reference evidence="3" key="1">
    <citation type="journal article" date="2023" name="Insect Mol. Biol.">
        <title>Genome sequencing provides insights into the evolution of gene families encoding plant cell wall-degrading enzymes in longhorned beetles.</title>
        <authorList>
            <person name="Shin N.R."/>
            <person name="Okamura Y."/>
            <person name="Kirsch R."/>
            <person name="Pauchet Y."/>
        </authorList>
    </citation>
    <scope>NUCLEOTIDE SEQUENCE</scope>
    <source>
        <strain evidence="3">RBIC_L_NR</strain>
    </source>
</reference>
<dbReference type="SUPFAM" id="SSF51206">
    <property type="entry name" value="cAMP-binding domain-like"/>
    <property type="match status" value="1"/>
</dbReference>
<evidence type="ECO:0000313" key="3">
    <source>
        <dbReference type="EMBL" id="KAJ8939695.1"/>
    </source>
</evidence>
<evidence type="ECO:0000256" key="1">
    <source>
        <dbReference type="SAM" id="Phobius"/>
    </source>
</evidence>
<sequence length="594" mass="69889">MRTKDHSSGTRSMFAKYGHDCTLENISDTYDWEHIPSTSFWSKFRRWMIRMVVVSETSKFYTHHLRSFGAITKERKRQLMYNRFRIHPFSIARTAWVVVMLIIITVQLISTPFDFLLYDVRNSFIYSDGWIIFRLCFDLFLCLNIIVNCFTGYYDEPMQEVVLDFRKIILHYLKSFHLILDLVSSVPGRWVLIFSLTRHAELILTWIMTSRFLLLITFSFYSKTIADYSQSAWFDIRRNQKHNTVEEFIKAWPILNDLRAGLPKRAFAHKQKVQPYLLVEGPSLESSRTFYIVVDELRYQLDSCYKAFDCLFKLFQVFHTKYPAQAEYLKEKQNESTVWVIYFNALHHKSLLLYNAGYGKDLPTNETEIVLIYTVWYGSSLFCIYILALLMEINKGKTSSAHKYHEMEKQLKEYMAHKQLPSQMRKNEILATISEQLRQEMNLHACRKLVENVIFFRNLPLNLLVRIISCLRIEVYLVNDIIIRANTPGASMYFISTGTVAIYTKSGKEICHLEDGAHFGEVALIIKDTFRIASVIAVEVSEIYRLDQKDFVKAINPYPDLLANIQHIAAERMEVATMLDEYNKREMATKRFNI</sequence>
<evidence type="ECO:0000259" key="2">
    <source>
        <dbReference type="PROSITE" id="PS50042"/>
    </source>
</evidence>
<dbReference type="AlphaFoldDB" id="A0AAV8XM83"/>
<dbReference type="Gene3D" id="2.60.120.10">
    <property type="entry name" value="Jelly Rolls"/>
    <property type="match status" value="1"/>
</dbReference>
<dbReference type="CDD" id="cd00038">
    <property type="entry name" value="CAP_ED"/>
    <property type="match status" value="1"/>
</dbReference>
<keyword evidence="1" id="KW-0472">Membrane</keyword>
<dbReference type="GO" id="GO:0098855">
    <property type="term" value="C:HCN channel complex"/>
    <property type="evidence" value="ECO:0007669"/>
    <property type="project" value="TreeGrafter"/>
</dbReference>
<keyword evidence="1" id="KW-1133">Transmembrane helix</keyword>
<keyword evidence="4" id="KW-1185">Reference proteome</keyword>